<keyword evidence="4 12" id="KW-0378">Hydrolase</keyword>
<evidence type="ECO:0000256" key="8">
    <source>
        <dbReference type="ARBA" id="ARBA00023004"/>
    </source>
</evidence>
<dbReference type="InterPro" id="IPR006054">
    <property type="entry name" value="DnaQ"/>
</dbReference>
<accession>A0A0P6XIC3</accession>
<evidence type="ECO:0000259" key="16">
    <source>
        <dbReference type="PROSITE" id="PS51194"/>
    </source>
</evidence>
<keyword evidence="6 12" id="KW-0269">Exonuclease</keyword>
<keyword evidence="2" id="KW-0479">Metal-binding</keyword>
<dbReference type="EMBL" id="LGCM01000033">
    <property type="protein sequence ID" value="KPL82976.1"/>
    <property type="molecule type" value="Genomic_DNA"/>
</dbReference>
<proteinExistence type="inferred from homology"/>
<dbReference type="Pfam" id="PF13307">
    <property type="entry name" value="Helicase_C_2"/>
    <property type="match status" value="1"/>
</dbReference>
<dbReference type="PATRIC" id="fig|229921.5.peg.1947"/>
<dbReference type="CDD" id="cd06127">
    <property type="entry name" value="DEDDh"/>
    <property type="match status" value="1"/>
</dbReference>
<dbReference type="SUPFAM" id="SSF52540">
    <property type="entry name" value="P-loop containing nucleoside triphosphate hydrolases"/>
    <property type="match status" value="1"/>
</dbReference>
<dbReference type="GO" id="GO:0051536">
    <property type="term" value="F:iron-sulfur cluster binding"/>
    <property type="evidence" value="ECO:0007669"/>
    <property type="project" value="UniProtKB-KW"/>
</dbReference>
<evidence type="ECO:0000256" key="5">
    <source>
        <dbReference type="ARBA" id="ARBA00022806"/>
    </source>
</evidence>
<gene>
    <name evidence="12" type="primary">dinG</name>
    <name evidence="17" type="ORF">ADN01_08675</name>
</gene>
<dbReference type="GO" id="GO:0016818">
    <property type="term" value="F:hydrolase activity, acting on acid anhydrides, in phosphorus-containing anhydrides"/>
    <property type="evidence" value="ECO:0007669"/>
    <property type="project" value="InterPro"/>
</dbReference>
<keyword evidence="5" id="KW-0347">Helicase</keyword>
<comment type="similarity">
    <text evidence="12">Belongs to the helicase family. DinG subfamily. Type 2 sub-subfamily.</text>
</comment>
<evidence type="ECO:0000256" key="9">
    <source>
        <dbReference type="ARBA" id="ARBA00023014"/>
    </source>
</evidence>
<keyword evidence="1 12" id="KW-0540">Nuclease</keyword>
<keyword evidence="3 12" id="KW-0547">Nucleotide-binding</keyword>
<dbReference type="NCBIfam" id="TIGR00573">
    <property type="entry name" value="dnaq"/>
    <property type="match status" value="1"/>
</dbReference>
<evidence type="ECO:0000256" key="4">
    <source>
        <dbReference type="ARBA" id="ARBA00022801"/>
    </source>
</evidence>
<dbReference type="InterPro" id="IPR006555">
    <property type="entry name" value="ATP-dep_Helicase_C"/>
</dbReference>
<comment type="caution">
    <text evidence="17">The sequence shown here is derived from an EMBL/GenBank/DDBJ whole genome shotgun (WGS) entry which is preliminary data.</text>
</comment>
<feature type="short sequence motif" description="DEAH box" evidence="12">
    <location>
        <begin position="466"/>
        <end position="469"/>
    </location>
</feature>
<dbReference type="Gene3D" id="3.30.420.10">
    <property type="entry name" value="Ribonuclease H-like superfamily/Ribonuclease H"/>
    <property type="match status" value="1"/>
</dbReference>
<evidence type="ECO:0000256" key="6">
    <source>
        <dbReference type="ARBA" id="ARBA00022839"/>
    </source>
</evidence>
<comment type="function">
    <text evidence="12">3'-5' exonuclease.</text>
</comment>
<dbReference type="GO" id="GO:0003887">
    <property type="term" value="F:DNA-directed DNA polymerase activity"/>
    <property type="evidence" value="ECO:0007669"/>
    <property type="project" value="InterPro"/>
</dbReference>
<dbReference type="InterPro" id="IPR045028">
    <property type="entry name" value="DinG/Rad3-like"/>
</dbReference>
<evidence type="ECO:0000256" key="7">
    <source>
        <dbReference type="ARBA" id="ARBA00022840"/>
    </source>
</evidence>
<feature type="domain" description="Helicase ATP-binding" evidence="15">
    <location>
        <begin position="249"/>
        <end position="526"/>
    </location>
</feature>
<dbReference type="SMART" id="SM00487">
    <property type="entry name" value="DEXDc"/>
    <property type="match status" value="1"/>
</dbReference>
<dbReference type="GO" id="GO:0046872">
    <property type="term" value="F:metal ion binding"/>
    <property type="evidence" value="ECO:0007669"/>
    <property type="project" value="UniProtKB-KW"/>
</dbReference>
<dbReference type="Proteomes" id="UP000050501">
    <property type="component" value="Unassembled WGS sequence"/>
</dbReference>
<dbReference type="GO" id="GO:0003677">
    <property type="term" value="F:DNA binding"/>
    <property type="evidence" value="ECO:0007669"/>
    <property type="project" value="UniProtKB-KW"/>
</dbReference>
<dbReference type="RefSeq" id="WP_062418240.1">
    <property type="nucleotide sequence ID" value="NZ_DF967974.1"/>
</dbReference>
<dbReference type="Pfam" id="PF06733">
    <property type="entry name" value="DEAD_2"/>
    <property type="match status" value="1"/>
</dbReference>
<dbReference type="InterPro" id="IPR013520">
    <property type="entry name" value="Ribonucl_H"/>
</dbReference>
<dbReference type="EC" id="3.1.-.-" evidence="12"/>
<dbReference type="GO" id="GO:0006260">
    <property type="term" value="P:DNA replication"/>
    <property type="evidence" value="ECO:0007669"/>
    <property type="project" value="InterPro"/>
</dbReference>
<dbReference type="InterPro" id="IPR027417">
    <property type="entry name" value="P-loop_NTPase"/>
</dbReference>
<dbReference type="PROSITE" id="PS51193">
    <property type="entry name" value="HELICASE_ATP_BIND_2"/>
    <property type="match status" value="1"/>
</dbReference>
<dbReference type="InterPro" id="IPR012337">
    <property type="entry name" value="RNaseH-like_sf"/>
</dbReference>
<dbReference type="InterPro" id="IPR001650">
    <property type="entry name" value="Helicase_C-like"/>
</dbReference>
<dbReference type="InterPro" id="IPR014001">
    <property type="entry name" value="Helicase_ATP-bd"/>
</dbReference>
<keyword evidence="11" id="KW-0413">Isomerase</keyword>
<feature type="binding site" evidence="12">
    <location>
        <begin position="284"/>
        <end position="291"/>
    </location>
    <ligand>
        <name>ATP</name>
        <dbReference type="ChEBI" id="CHEBI:30616"/>
    </ligand>
</feature>
<dbReference type="PANTHER" id="PTHR11472:SF34">
    <property type="entry name" value="REGULATOR OF TELOMERE ELONGATION HELICASE 1"/>
    <property type="match status" value="1"/>
</dbReference>
<dbReference type="Gene3D" id="3.40.50.300">
    <property type="entry name" value="P-loop containing nucleotide triphosphate hydrolases"/>
    <property type="match status" value="2"/>
</dbReference>
<evidence type="ECO:0000256" key="11">
    <source>
        <dbReference type="ARBA" id="ARBA00023235"/>
    </source>
</evidence>
<dbReference type="InterPro" id="IPR014013">
    <property type="entry name" value="Helic_SF1/SF2_ATP-bd_DinG/Rad3"/>
</dbReference>
<dbReference type="AlphaFoldDB" id="A0A0P6XIC3"/>
<evidence type="ECO:0000256" key="2">
    <source>
        <dbReference type="ARBA" id="ARBA00022723"/>
    </source>
</evidence>
<keyword evidence="9" id="KW-0411">Iron-sulfur</keyword>
<keyword evidence="10" id="KW-0238">DNA-binding</keyword>
<feature type="coiled-coil region" evidence="13">
    <location>
        <begin position="611"/>
        <end position="638"/>
    </location>
</feature>
<evidence type="ECO:0000313" key="17">
    <source>
        <dbReference type="EMBL" id="KPL82976.1"/>
    </source>
</evidence>
<evidence type="ECO:0000256" key="13">
    <source>
        <dbReference type="SAM" id="Coils"/>
    </source>
</evidence>
<dbReference type="FunFam" id="3.30.420.10:FF:000045">
    <property type="entry name" value="3'-5' exonuclease DinG"/>
    <property type="match status" value="1"/>
</dbReference>
<dbReference type="PANTHER" id="PTHR11472">
    <property type="entry name" value="DNA REPAIR DEAD HELICASE RAD3/XP-D SUBFAMILY MEMBER"/>
    <property type="match status" value="1"/>
</dbReference>
<dbReference type="InterPro" id="IPR036397">
    <property type="entry name" value="RNaseH_sf"/>
</dbReference>
<dbReference type="STRING" id="229921.ADN01_08675"/>
<reference evidence="17 18" key="1">
    <citation type="submission" date="2015-07" db="EMBL/GenBank/DDBJ databases">
        <title>Genome sequence of Levilinea saccharolytica DSM 16555.</title>
        <authorList>
            <person name="Hemp J."/>
            <person name="Ward L.M."/>
            <person name="Pace L.A."/>
            <person name="Fischer W.W."/>
        </authorList>
    </citation>
    <scope>NUCLEOTIDE SEQUENCE [LARGE SCALE GENOMIC DNA]</scope>
    <source>
        <strain evidence="17 18">KIBI-1</strain>
    </source>
</reference>
<evidence type="ECO:0000256" key="1">
    <source>
        <dbReference type="ARBA" id="ARBA00022722"/>
    </source>
</evidence>
<keyword evidence="18" id="KW-1185">Reference proteome</keyword>
<keyword evidence="7 12" id="KW-0067">ATP-binding</keyword>
<dbReference type="PROSITE" id="PS51194">
    <property type="entry name" value="HELICASE_CTER"/>
    <property type="match status" value="1"/>
</dbReference>
<dbReference type="SMART" id="SM00491">
    <property type="entry name" value="HELICc2"/>
    <property type="match status" value="1"/>
</dbReference>
<dbReference type="InterPro" id="IPR010614">
    <property type="entry name" value="RAD3-like_helicase_DEAD"/>
</dbReference>
<evidence type="ECO:0000256" key="10">
    <source>
        <dbReference type="ARBA" id="ARBA00023125"/>
    </source>
</evidence>
<name>A0A0P6XIC3_9CHLR</name>
<dbReference type="SUPFAM" id="SSF53098">
    <property type="entry name" value="Ribonuclease H-like"/>
    <property type="match status" value="1"/>
</dbReference>
<keyword evidence="8" id="KW-0408">Iron</keyword>
<dbReference type="NCBIfam" id="TIGR01407">
    <property type="entry name" value="dinG_rel"/>
    <property type="match status" value="1"/>
</dbReference>
<dbReference type="HAMAP" id="MF_02206">
    <property type="entry name" value="DinG_exonucl"/>
    <property type="match status" value="1"/>
</dbReference>
<dbReference type="GO" id="GO:0005524">
    <property type="term" value="F:ATP binding"/>
    <property type="evidence" value="ECO:0007669"/>
    <property type="project" value="UniProtKB-UniRule"/>
</dbReference>
<dbReference type="GO" id="GO:0003678">
    <property type="term" value="F:DNA helicase activity"/>
    <property type="evidence" value="ECO:0007669"/>
    <property type="project" value="InterPro"/>
</dbReference>
<feature type="domain" description="Helicase ATP-binding" evidence="14">
    <location>
        <begin position="271"/>
        <end position="519"/>
    </location>
</feature>
<sequence length="933" mass="102887">MPSYVALDIETTGLDPQSDAITEIGLVRFNGHRVEAEWSSLVNPGRSIPTPITMLTGITNEMVRNAPPLKAVLHEIADFVGDSPVVGHNIRFDLSFLQRQNLLLDNPAIDTYELAAVLLPTASRYNLSALAQLLGIPLLEHAHRALADTRVTHAVFTRLSEKAQDLPLDLVAELVRAGEPIEWGGQYFFRQLLRTRARAGVSAARHADSGAHGPLFAAAEPPSAPLQPVNPPEPLDEEEVAALLEYGGPFARYFEQYEHRPQQVGMLRSVAHALSYGQHLMVEAGTGTGKSFAYVVPAALFALQNNLRVVISTNTINLQDQLIKKDIPDVRAALGIDLRATVIKGRGNYLCPRRLDHFRHRGPETAEEMRVLGKILVWLNENGSGDRSEINLNGPIERDIWNRFSAEDDACKTEVCLSRTGGACPFFQARLAAQNAHLLIVNHALLLSDVATGNRVLPEYDFLIVDEAHHVEAATTNALSFRVTQGDLARVLRELGSTSSGLLGRLLGGLSHILRPSDLAAFEQSARRATDLAFRLDHDFREFFAALDSFLTDQRDGRPVSPYGQQERILPATRAQPAWGDVEVQWDVAHETLTLLLTLLSTFSKSLADHAELLDEELEDLQGSLSNLNRRFSEVEMSLNALVSSPSSDFIYWVEISPNNNQLALQIAPLHIGPLMQEYLWNKKSSVILTSATLTASGDFDYLRERLYAADADELTLGSPFDYQSSALLYLVNDIAEPADANNYQRSVEQTLTRLAKATGGKMLALFTSYAQLKRTSQSIGPHLAEAGIQVYEQGEGASANTLLETFREADRAILLGTRAFWEGVDIPGAALSILVIVKLPFDVPSDPIVAARSETFEDPFSEYSLPEAILRFRQGFGRLIRTQSDRGIVAILDRRILTKRYGKLFIQSLPECKLKIGTMADLPAAAVRWLNL</sequence>
<protein>
    <recommendedName>
        <fullName evidence="12">3'-5' exonuclease DinG</fullName>
        <ecNumber evidence="12">3.1.-.-</ecNumber>
    </recommendedName>
</protein>
<dbReference type="GO" id="GO:0008408">
    <property type="term" value="F:3'-5' exonuclease activity"/>
    <property type="evidence" value="ECO:0007669"/>
    <property type="project" value="UniProtKB-UniRule"/>
</dbReference>
<evidence type="ECO:0000259" key="14">
    <source>
        <dbReference type="PROSITE" id="PS51192"/>
    </source>
</evidence>
<evidence type="ECO:0000259" key="15">
    <source>
        <dbReference type="PROSITE" id="PS51193"/>
    </source>
</evidence>
<evidence type="ECO:0000256" key="12">
    <source>
        <dbReference type="HAMAP-Rule" id="MF_02206"/>
    </source>
</evidence>
<organism evidence="17 18">
    <name type="scientific">Levilinea saccharolytica</name>
    <dbReference type="NCBI Taxonomy" id="229921"/>
    <lineage>
        <taxon>Bacteria</taxon>
        <taxon>Bacillati</taxon>
        <taxon>Chloroflexota</taxon>
        <taxon>Anaerolineae</taxon>
        <taxon>Anaerolineales</taxon>
        <taxon>Anaerolineaceae</taxon>
        <taxon>Levilinea</taxon>
    </lineage>
</organism>
<evidence type="ECO:0000256" key="3">
    <source>
        <dbReference type="ARBA" id="ARBA00022741"/>
    </source>
</evidence>
<dbReference type="Pfam" id="PF00929">
    <property type="entry name" value="RNase_T"/>
    <property type="match status" value="1"/>
</dbReference>
<keyword evidence="13" id="KW-0175">Coiled coil</keyword>
<feature type="domain" description="Helicase C-terminal" evidence="16">
    <location>
        <begin position="747"/>
        <end position="921"/>
    </location>
</feature>
<evidence type="ECO:0000313" key="18">
    <source>
        <dbReference type="Proteomes" id="UP000050501"/>
    </source>
</evidence>
<dbReference type="PROSITE" id="PS51192">
    <property type="entry name" value="HELICASE_ATP_BIND_1"/>
    <property type="match status" value="1"/>
</dbReference>
<dbReference type="InterPro" id="IPR006310">
    <property type="entry name" value="DinG"/>
</dbReference>
<dbReference type="SMART" id="SM00479">
    <property type="entry name" value="EXOIII"/>
    <property type="match status" value="1"/>
</dbReference>